<feature type="compositionally biased region" description="Basic and acidic residues" evidence="6">
    <location>
        <begin position="146"/>
        <end position="160"/>
    </location>
</feature>
<dbReference type="AlphaFoldDB" id="A0A9C6XSS3"/>
<dbReference type="Pfam" id="PF05485">
    <property type="entry name" value="THAP"/>
    <property type="match status" value="1"/>
</dbReference>
<dbReference type="InterPro" id="IPR006612">
    <property type="entry name" value="THAP_Znf"/>
</dbReference>
<feature type="region of interest" description="Disordered" evidence="6">
    <location>
        <begin position="135"/>
        <end position="160"/>
    </location>
</feature>
<dbReference type="GeneID" id="127750978"/>
<reference evidence="9 10" key="1">
    <citation type="submission" date="2025-04" db="UniProtKB">
        <authorList>
            <consortium name="RefSeq"/>
        </authorList>
    </citation>
    <scope>IDENTIFICATION</scope>
    <source>
        <tissue evidence="9 10">Whole organism</tissue>
    </source>
</reference>
<dbReference type="GO" id="GO:0008270">
    <property type="term" value="F:zinc ion binding"/>
    <property type="evidence" value="ECO:0007669"/>
    <property type="project" value="UniProtKB-KW"/>
</dbReference>
<evidence type="ECO:0000313" key="10">
    <source>
        <dbReference type="RefSeq" id="XP_052129751.1"/>
    </source>
</evidence>
<dbReference type="PROSITE" id="PS50950">
    <property type="entry name" value="ZF_THAP"/>
    <property type="match status" value="1"/>
</dbReference>
<keyword evidence="1" id="KW-0479">Metal-binding</keyword>
<dbReference type="OrthoDB" id="7683421at2759"/>
<keyword evidence="2 5" id="KW-0863">Zinc-finger</keyword>
<proteinExistence type="predicted"/>
<accession>A0A9C6XSS3</accession>
<organism evidence="8 9">
    <name type="scientific">Frankliniella occidentalis</name>
    <name type="common">Western flower thrips</name>
    <name type="synonym">Euthrips occidentalis</name>
    <dbReference type="NCBI Taxonomy" id="133901"/>
    <lineage>
        <taxon>Eukaryota</taxon>
        <taxon>Metazoa</taxon>
        <taxon>Ecdysozoa</taxon>
        <taxon>Arthropoda</taxon>
        <taxon>Hexapoda</taxon>
        <taxon>Insecta</taxon>
        <taxon>Pterygota</taxon>
        <taxon>Neoptera</taxon>
        <taxon>Paraneoptera</taxon>
        <taxon>Thysanoptera</taxon>
        <taxon>Terebrantia</taxon>
        <taxon>Thripoidea</taxon>
        <taxon>Thripidae</taxon>
        <taxon>Frankliniella</taxon>
    </lineage>
</organism>
<feature type="compositionally biased region" description="Polar residues" evidence="6">
    <location>
        <begin position="135"/>
        <end position="145"/>
    </location>
</feature>
<dbReference type="RefSeq" id="XP_052129751.1">
    <property type="nucleotide sequence ID" value="XM_052273791.1"/>
</dbReference>
<keyword evidence="8" id="KW-1185">Reference proteome</keyword>
<evidence type="ECO:0000256" key="5">
    <source>
        <dbReference type="PROSITE-ProRule" id="PRU00309"/>
    </source>
</evidence>
<evidence type="ECO:0000259" key="7">
    <source>
        <dbReference type="PROSITE" id="PS50950"/>
    </source>
</evidence>
<feature type="domain" description="THAP-type" evidence="7">
    <location>
        <begin position="5"/>
        <end position="90"/>
    </location>
</feature>
<evidence type="ECO:0000256" key="1">
    <source>
        <dbReference type="ARBA" id="ARBA00022723"/>
    </source>
</evidence>
<dbReference type="RefSeq" id="XP_052129750.1">
    <property type="nucleotide sequence ID" value="XM_052273790.1"/>
</dbReference>
<evidence type="ECO:0000313" key="9">
    <source>
        <dbReference type="RefSeq" id="XP_052129750.1"/>
    </source>
</evidence>
<gene>
    <name evidence="9 10" type="primary">LOC127750978</name>
</gene>
<evidence type="ECO:0000256" key="4">
    <source>
        <dbReference type="ARBA" id="ARBA00023125"/>
    </source>
</evidence>
<dbReference type="Proteomes" id="UP000504606">
    <property type="component" value="Unplaced"/>
</dbReference>
<dbReference type="GO" id="GO:0003677">
    <property type="term" value="F:DNA binding"/>
    <property type="evidence" value="ECO:0007669"/>
    <property type="project" value="UniProtKB-UniRule"/>
</dbReference>
<sequence>MTRQVKKRYCAVLNCQSFQSSPPSPDDTKLTKFPNDLYRLQIWVPVCGNKAILKIKNLSACIYGVCRNHFREEDFDHRKILFRHVNPSQNLPSPLPAEDMAQWVLGLNQPSSPATADPDQMLANDEINTASTVEEVVQSNTSHSSRSMERHGAKNRSPKKERYTISKMLLECGINPQMATQSHKIIAKKAQQVRSDAIKLIVKLERAQRRNGVLKALATQKAVDTIHDLLVSPAARTILEFELKNFKKKPRGRRWTRKDKLWCLSIFKRNASVYRFLCSLLTLASPETLKNLTSEIVLEPGFHEAVLKSMESRVSKWSAKKKDVCDNV</sequence>
<name>A0A9C6XSS3_FRAOC</name>
<evidence type="ECO:0000313" key="8">
    <source>
        <dbReference type="Proteomes" id="UP000504606"/>
    </source>
</evidence>
<evidence type="ECO:0000256" key="2">
    <source>
        <dbReference type="ARBA" id="ARBA00022771"/>
    </source>
</evidence>
<dbReference type="SMART" id="SM00980">
    <property type="entry name" value="THAP"/>
    <property type="match status" value="1"/>
</dbReference>
<dbReference type="KEGG" id="foc:127750978"/>
<evidence type="ECO:0000256" key="6">
    <source>
        <dbReference type="SAM" id="MobiDB-lite"/>
    </source>
</evidence>
<keyword evidence="3" id="KW-0862">Zinc</keyword>
<keyword evidence="4 5" id="KW-0238">DNA-binding</keyword>
<protein>
    <submittedName>
        <fullName evidence="9 10">Uncharacterized protein LOC127750978</fullName>
    </submittedName>
</protein>
<evidence type="ECO:0000256" key="3">
    <source>
        <dbReference type="ARBA" id="ARBA00022833"/>
    </source>
</evidence>
<dbReference type="SUPFAM" id="SSF57716">
    <property type="entry name" value="Glucocorticoid receptor-like (DNA-binding domain)"/>
    <property type="match status" value="1"/>
</dbReference>